<comment type="caution">
    <text evidence="1">The sequence shown here is derived from an EMBL/GenBank/DDBJ whole genome shotgun (WGS) entry which is preliminary data.</text>
</comment>
<evidence type="ECO:0000313" key="1">
    <source>
        <dbReference type="EMBL" id="GGJ45523.1"/>
    </source>
</evidence>
<organism evidence="1 2">
    <name type="scientific">Neoroseomonas lacus</name>
    <dbReference type="NCBI Taxonomy" id="287609"/>
    <lineage>
        <taxon>Bacteria</taxon>
        <taxon>Pseudomonadati</taxon>
        <taxon>Pseudomonadota</taxon>
        <taxon>Alphaproteobacteria</taxon>
        <taxon>Acetobacterales</taxon>
        <taxon>Acetobacteraceae</taxon>
        <taxon>Neoroseomonas</taxon>
    </lineage>
</organism>
<name>A0A917L5B2_9PROT</name>
<dbReference type="EMBL" id="BMKW01000062">
    <property type="protein sequence ID" value="GGJ45523.1"/>
    <property type="molecule type" value="Genomic_DNA"/>
</dbReference>
<dbReference type="RefSeq" id="WP_229681734.1">
    <property type="nucleotide sequence ID" value="NZ_BMKW01000062.1"/>
</dbReference>
<sequence>MFIRDHVADFPIRVMCEALGVSRSGYYAWASRDESARAAADQVLAAEIRAPPTRPAAAAMAARACTPNCVPAAVGLAASGSRA</sequence>
<dbReference type="AlphaFoldDB" id="A0A917L5B2"/>
<reference evidence="1" key="2">
    <citation type="submission" date="2020-09" db="EMBL/GenBank/DDBJ databases">
        <authorList>
            <person name="Sun Q."/>
            <person name="Zhou Y."/>
        </authorList>
    </citation>
    <scope>NUCLEOTIDE SEQUENCE</scope>
    <source>
        <strain evidence="1">CGMCC 1.3617</strain>
    </source>
</reference>
<gene>
    <name evidence="1" type="ORF">GCM10011320_61150</name>
</gene>
<keyword evidence="2" id="KW-1185">Reference proteome</keyword>
<proteinExistence type="predicted"/>
<protein>
    <submittedName>
        <fullName evidence="1">Uncharacterized protein</fullName>
    </submittedName>
</protein>
<evidence type="ECO:0000313" key="2">
    <source>
        <dbReference type="Proteomes" id="UP000661507"/>
    </source>
</evidence>
<accession>A0A917L5B2</accession>
<dbReference type="Proteomes" id="UP000661507">
    <property type="component" value="Unassembled WGS sequence"/>
</dbReference>
<reference evidence="1" key="1">
    <citation type="journal article" date="2014" name="Int. J. Syst. Evol. Microbiol.">
        <title>Complete genome sequence of Corynebacterium casei LMG S-19264T (=DSM 44701T), isolated from a smear-ripened cheese.</title>
        <authorList>
            <consortium name="US DOE Joint Genome Institute (JGI-PGF)"/>
            <person name="Walter F."/>
            <person name="Albersmeier A."/>
            <person name="Kalinowski J."/>
            <person name="Ruckert C."/>
        </authorList>
    </citation>
    <scope>NUCLEOTIDE SEQUENCE</scope>
    <source>
        <strain evidence="1">CGMCC 1.3617</strain>
    </source>
</reference>